<accession>A0A7J4GR69</accession>
<organism evidence="1 2">
    <name type="scientific">Marine Group III euryarchaeote</name>
    <dbReference type="NCBI Taxonomy" id="2173149"/>
    <lineage>
        <taxon>Archaea</taxon>
        <taxon>Methanobacteriati</taxon>
        <taxon>Thermoplasmatota</taxon>
        <taxon>Thermoplasmata</taxon>
        <taxon>Candidatus Thermoprofundales</taxon>
    </lineage>
</organism>
<dbReference type="Proteomes" id="UP000585802">
    <property type="component" value="Unassembled WGS sequence"/>
</dbReference>
<gene>
    <name evidence="1" type="ORF">EYQ70_01680</name>
</gene>
<dbReference type="EMBL" id="DUCX01000026">
    <property type="protein sequence ID" value="HIF37116.1"/>
    <property type="molecule type" value="Genomic_DNA"/>
</dbReference>
<evidence type="ECO:0008006" key="3">
    <source>
        <dbReference type="Google" id="ProtNLM"/>
    </source>
</evidence>
<protein>
    <recommendedName>
        <fullName evidence="3">Glycosyltransferase family 1 protein</fullName>
    </recommendedName>
</protein>
<proteinExistence type="predicted"/>
<evidence type="ECO:0000313" key="2">
    <source>
        <dbReference type="Proteomes" id="UP000585802"/>
    </source>
</evidence>
<dbReference type="AlphaFoldDB" id="A0A7J4GR69"/>
<name>A0A7J4GR69_9ARCH</name>
<reference evidence="2" key="1">
    <citation type="journal article" date="2019" name="bioRxiv">
        <title>Genome diversification in globally distributed novel marine Proteobacteria is linked to environmental adaptation.</title>
        <authorList>
            <person name="Zhou Z."/>
            <person name="Tran P.Q."/>
            <person name="Kieft K."/>
            <person name="Anantharaman K."/>
        </authorList>
    </citation>
    <scope>NUCLEOTIDE SEQUENCE [LARGE SCALE GENOMIC DNA]</scope>
</reference>
<comment type="caution">
    <text evidence="1">The sequence shown here is derived from an EMBL/GenBank/DDBJ whole genome shotgun (WGS) entry which is preliminary data.</text>
</comment>
<evidence type="ECO:0000313" key="1">
    <source>
        <dbReference type="EMBL" id="HIF37116.1"/>
    </source>
</evidence>
<sequence>MSFNAATNIETTENKALYFANPEELYELLVNSDQDEMHSLGAAMTRIAQKKYRWKTIADQYRKLIQLITS</sequence>